<dbReference type="Proteomes" id="UP000285301">
    <property type="component" value="Unassembled WGS sequence"/>
</dbReference>
<dbReference type="EC" id="4.6.1.1" evidence="4"/>
<keyword evidence="10 15" id="KW-1133">Transmembrane helix</keyword>
<reference evidence="17 18" key="1">
    <citation type="journal article" date="2018" name="Gigascience">
        <title>Genomes of trombidid mites reveal novel predicted allergens and laterally-transferred genes associated with secondary metabolism.</title>
        <authorList>
            <person name="Dong X."/>
            <person name="Chaisiri K."/>
            <person name="Xia D."/>
            <person name="Armstrong S.D."/>
            <person name="Fang Y."/>
            <person name="Donnelly M.J."/>
            <person name="Kadowaki T."/>
            <person name="McGarry J.W."/>
            <person name="Darby A.C."/>
            <person name="Makepeace B.L."/>
        </authorList>
    </citation>
    <scope>NUCLEOTIDE SEQUENCE [LARGE SCALE GENOMIC DNA]</scope>
    <source>
        <strain evidence="17">UoL-WK</strain>
    </source>
</reference>
<comment type="cofactor">
    <cofactor evidence="2">
        <name>Mg(2+)</name>
        <dbReference type="ChEBI" id="CHEBI:18420"/>
    </cofactor>
</comment>
<evidence type="ECO:0000256" key="7">
    <source>
        <dbReference type="ARBA" id="ARBA00022741"/>
    </source>
</evidence>
<evidence type="ECO:0000256" key="9">
    <source>
        <dbReference type="ARBA" id="ARBA00022842"/>
    </source>
</evidence>
<feature type="transmembrane region" description="Helical" evidence="15">
    <location>
        <begin position="94"/>
        <end position="113"/>
    </location>
</feature>
<comment type="catalytic activity">
    <reaction evidence="1">
        <text>ATP = 3',5'-cyclic AMP + diphosphate</text>
        <dbReference type="Rhea" id="RHEA:15389"/>
        <dbReference type="ChEBI" id="CHEBI:30616"/>
        <dbReference type="ChEBI" id="CHEBI:33019"/>
        <dbReference type="ChEBI" id="CHEBI:58165"/>
        <dbReference type="EC" id="4.6.1.1"/>
    </reaction>
</comment>
<dbReference type="GO" id="GO:0005524">
    <property type="term" value="F:ATP binding"/>
    <property type="evidence" value="ECO:0007669"/>
    <property type="project" value="UniProtKB-KW"/>
</dbReference>
<evidence type="ECO:0000256" key="10">
    <source>
        <dbReference type="ARBA" id="ARBA00022989"/>
    </source>
</evidence>
<name>A0A443RNU6_9ACAR</name>
<evidence type="ECO:0000256" key="14">
    <source>
        <dbReference type="RuleBase" id="RU000405"/>
    </source>
</evidence>
<keyword evidence="13 14" id="KW-0456">Lyase</keyword>
<dbReference type="EMBL" id="NCKU01000143">
    <property type="protein sequence ID" value="RWS16944.1"/>
    <property type="molecule type" value="Genomic_DNA"/>
</dbReference>
<dbReference type="GO" id="GO:0004016">
    <property type="term" value="F:adenylate cyclase activity"/>
    <property type="evidence" value="ECO:0007669"/>
    <property type="project" value="UniProtKB-EC"/>
</dbReference>
<evidence type="ECO:0000256" key="11">
    <source>
        <dbReference type="ARBA" id="ARBA00022998"/>
    </source>
</evidence>
<comment type="subcellular location">
    <subcellularLocation>
        <location evidence="3">Membrane</location>
        <topology evidence="3">Multi-pass membrane protein</topology>
    </subcellularLocation>
</comment>
<keyword evidence="5 15" id="KW-0812">Transmembrane</keyword>
<evidence type="ECO:0000256" key="8">
    <source>
        <dbReference type="ARBA" id="ARBA00022840"/>
    </source>
</evidence>
<proteinExistence type="inferred from homology"/>
<dbReference type="GO" id="GO:0007193">
    <property type="term" value="P:adenylate cyclase-inhibiting G protein-coupled receptor signaling pathway"/>
    <property type="evidence" value="ECO:0007669"/>
    <property type="project" value="TreeGrafter"/>
</dbReference>
<evidence type="ECO:0000313" key="18">
    <source>
        <dbReference type="Proteomes" id="UP000285301"/>
    </source>
</evidence>
<feature type="transmembrane region" description="Helical" evidence="15">
    <location>
        <begin position="482"/>
        <end position="500"/>
    </location>
</feature>
<dbReference type="InterPro" id="IPR001054">
    <property type="entry name" value="A/G_cyclase"/>
</dbReference>
<feature type="transmembrane region" description="Helical" evidence="15">
    <location>
        <begin position="36"/>
        <end position="55"/>
    </location>
</feature>
<evidence type="ECO:0000256" key="12">
    <source>
        <dbReference type="ARBA" id="ARBA00023136"/>
    </source>
</evidence>
<evidence type="ECO:0000256" key="13">
    <source>
        <dbReference type="ARBA" id="ARBA00023239"/>
    </source>
</evidence>
<dbReference type="SMART" id="SM00044">
    <property type="entry name" value="CYCc"/>
    <property type="match status" value="1"/>
</dbReference>
<dbReference type="PANTHER" id="PTHR45627:SF12">
    <property type="entry name" value="ADENYLATE CYCLASE TYPE 2"/>
    <property type="match status" value="1"/>
</dbReference>
<comment type="similarity">
    <text evidence="14">Belongs to the adenylyl cyclase class-4/guanylyl cyclase family.</text>
</comment>
<dbReference type="InterPro" id="IPR018297">
    <property type="entry name" value="A/G_cyclase_CS"/>
</dbReference>
<dbReference type="STRING" id="1965070.A0A443RNU6"/>
<dbReference type="FunFam" id="3.30.70.1230:FF:000024">
    <property type="entry name" value="ACXA, isoform A"/>
    <property type="match status" value="1"/>
</dbReference>
<feature type="domain" description="Guanylate cyclase" evidence="16">
    <location>
        <begin position="196"/>
        <end position="323"/>
    </location>
</feature>
<keyword evidence="8" id="KW-0067">ATP-binding</keyword>
<dbReference type="CDD" id="cd07302">
    <property type="entry name" value="CHD"/>
    <property type="match status" value="1"/>
</dbReference>
<evidence type="ECO:0000256" key="1">
    <source>
        <dbReference type="ARBA" id="ARBA00001593"/>
    </source>
</evidence>
<sequence>MAKNDEKETKIDNEELKEDLDLEDLKIRFTQRMKQSLLLLFIVVIIIYSISFLVLESITMQNKSKNVDNISGFDEQRLDWKQCLLRLAYFNQKIAHILLLILSLFAGIYYRYVSLFTASTTFKGANSVIEDRIKLEYEKEQQEQLLLSVIPAYVAAEVKRRIMVKMTSVGNENQIQTQTSKQRFHELYVQRHNNVSLLYADIVNFTPLSEQLSASELVRTLNDLFGRFDQIAQDNQCMRIKILGDCYYCVSGLPISRPAHAFNCTQMGLLMIEAIRTVREATGVNVDMRIGVHSGNVLCGVIGLRKWQYDVWSDDVTLAMHMESGGVPGRVHITKTTLNLLDGKYETEPGYGYRRDSYLAQHKIETFLIVPKKKNELSEINGIKEDHSNSSPHRPLGPGNQVKRGAKYMECWGADKPFANISKNILAKNIRLTSLALIETNLLPNSRLSISREMNPLLLSYRRRSLETQFTEQEHRQLYDNILYATIGFVFLSAIQILLLPQ</sequence>
<gene>
    <name evidence="17" type="ORF">B4U79_08390</name>
</gene>
<dbReference type="InterPro" id="IPR029787">
    <property type="entry name" value="Nucleotide_cyclase"/>
</dbReference>
<dbReference type="Gene3D" id="3.30.70.1230">
    <property type="entry name" value="Nucleotide cyclase"/>
    <property type="match status" value="1"/>
</dbReference>
<keyword evidence="12 15" id="KW-0472">Membrane</keyword>
<evidence type="ECO:0000256" key="5">
    <source>
        <dbReference type="ARBA" id="ARBA00022692"/>
    </source>
</evidence>
<evidence type="ECO:0000256" key="4">
    <source>
        <dbReference type="ARBA" id="ARBA00012201"/>
    </source>
</evidence>
<evidence type="ECO:0000259" key="16">
    <source>
        <dbReference type="PROSITE" id="PS50125"/>
    </source>
</evidence>
<comment type="caution">
    <text evidence="17">The sequence shown here is derived from an EMBL/GenBank/DDBJ whole genome shotgun (WGS) entry which is preliminary data.</text>
</comment>
<evidence type="ECO:0000256" key="3">
    <source>
        <dbReference type="ARBA" id="ARBA00004141"/>
    </source>
</evidence>
<dbReference type="GO" id="GO:0007189">
    <property type="term" value="P:adenylate cyclase-activating G protein-coupled receptor signaling pathway"/>
    <property type="evidence" value="ECO:0007669"/>
    <property type="project" value="TreeGrafter"/>
</dbReference>
<evidence type="ECO:0000313" key="17">
    <source>
        <dbReference type="EMBL" id="RWS16944.1"/>
    </source>
</evidence>
<dbReference type="GO" id="GO:0005886">
    <property type="term" value="C:plasma membrane"/>
    <property type="evidence" value="ECO:0007669"/>
    <property type="project" value="TreeGrafter"/>
</dbReference>
<dbReference type="AlphaFoldDB" id="A0A443RNU6"/>
<dbReference type="GO" id="GO:0006171">
    <property type="term" value="P:cAMP biosynthetic process"/>
    <property type="evidence" value="ECO:0007669"/>
    <property type="project" value="UniProtKB-KW"/>
</dbReference>
<evidence type="ECO:0000256" key="2">
    <source>
        <dbReference type="ARBA" id="ARBA00001946"/>
    </source>
</evidence>
<dbReference type="GO" id="GO:0035556">
    <property type="term" value="P:intracellular signal transduction"/>
    <property type="evidence" value="ECO:0007669"/>
    <property type="project" value="InterPro"/>
</dbReference>
<accession>A0A443RNU6</accession>
<protein>
    <recommendedName>
        <fullName evidence="4">adenylate cyclase</fullName>
        <ecNumber evidence="4">4.6.1.1</ecNumber>
    </recommendedName>
</protein>
<keyword evidence="18" id="KW-1185">Reference proteome</keyword>
<keyword evidence="11" id="KW-0115">cAMP biosynthesis</keyword>
<dbReference type="GO" id="GO:0046872">
    <property type="term" value="F:metal ion binding"/>
    <property type="evidence" value="ECO:0007669"/>
    <property type="project" value="UniProtKB-KW"/>
</dbReference>
<keyword evidence="6" id="KW-0479">Metal-binding</keyword>
<dbReference type="PROSITE" id="PS00452">
    <property type="entry name" value="GUANYLATE_CYCLASE_1"/>
    <property type="match status" value="1"/>
</dbReference>
<dbReference type="OrthoDB" id="6147412at2759"/>
<organism evidence="17 18">
    <name type="scientific">Dinothrombium tinctorium</name>
    <dbReference type="NCBI Taxonomy" id="1965070"/>
    <lineage>
        <taxon>Eukaryota</taxon>
        <taxon>Metazoa</taxon>
        <taxon>Ecdysozoa</taxon>
        <taxon>Arthropoda</taxon>
        <taxon>Chelicerata</taxon>
        <taxon>Arachnida</taxon>
        <taxon>Acari</taxon>
        <taxon>Acariformes</taxon>
        <taxon>Trombidiformes</taxon>
        <taxon>Prostigmata</taxon>
        <taxon>Anystina</taxon>
        <taxon>Parasitengona</taxon>
        <taxon>Trombidioidea</taxon>
        <taxon>Trombidiidae</taxon>
        <taxon>Dinothrombium</taxon>
    </lineage>
</organism>
<evidence type="ECO:0000256" key="6">
    <source>
        <dbReference type="ARBA" id="ARBA00022723"/>
    </source>
</evidence>
<dbReference type="PANTHER" id="PTHR45627">
    <property type="entry name" value="ADENYLATE CYCLASE TYPE 1"/>
    <property type="match status" value="1"/>
</dbReference>
<dbReference type="SUPFAM" id="SSF55073">
    <property type="entry name" value="Nucleotide cyclase"/>
    <property type="match status" value="1"/>
</dbReference>
<keyword evidence="7" id="KW-0547">Nucleotide-binding</keyword>
<keyword evidence="9" id="KW-0460">Magnesium</keyword>
<evidence type="ECO:0000256" key="15">
    <source>
        <dbReference type="SAM" id="Phobius"/>
    </source>
</evidence>
<dbReference type="Pfam" id="PF00211">
    <property type="entry name" value="Guanylate_cyc"/>
    <property type="match status" value="1"/>
</dbReference>
<dbReference type="PROSITE" id="PS50125">
    <property type="entry name" value="GUANYLATE_CYCLASE_2"/>
    <property type="match status" value="1"/>
</dbReference>